<feature type="domain" description="UPF0547" evidence="4">
    <location>
        <begin position="9"/>
        <end position="31"/>
    </location>
</feature>
<evidence type="ECO:0000256" key="1">
    <source>
        <dbReference type="ARBA" id="ARBA00008336"/>
    </source>
</evidence>
<dbReference type="RefSeq" id="XP_018330076.1">
    <property type="nucleotide sequence ID" value="XM_018474574.2"/>
</dbReference>
<protein>
    <submittedName>
        <fullName evidence="6">UPF0547 protein C16orf87 homolog</fullName>
    </submittedName>
</protein>
<organism evidence="5 6">
    <name type="scientific">Agrilus planipennis</name>
    <name type="common">Emerald ash borer</name>
    <name type="synonym">Agrilus marcopoli</name>
    <dbReference type="NCBI Taxonomy" id="224129"/>
    <lineage>
        <taxon>Eukaryota</taxon>
        <taxon>Metazoa</taxon>
        <taxon>Ecdysozoa</taxon>
        <taxon>Arthropoda</taxon>
        <taxon>Hexapoda</taxon>
        <taxon>Insecta</taxon>
        <taxon>Pterygota</taxon>
        <taxon>Neoptera</taxon>
        <taxon>Endopterygota</taxon>
        <taxon>Coleoptera</taxon>
        <taxon>Polyphaga</taxon>
        <taxon>Elateriformia</taxon>
        <taxon>Buprestoidea</taxon>
        <taxon>Buprestidae</taxon>
        <taxon>Agrilinae</taxon>
        <taxon>Agrilus</taxon>
    </lineage>
</organism>
<proteinExistence type="inferred from homology"/>
<keyword evidence="2" id="KW-0175">Coiled coil</keyword>
<dbReference type="Pfam" id="PF10571">
    <property type="entry name" value="UPF0547"/>
    <property type="match status" value="1"/>
</dbReference>
<evidence type="ECO:0000313" key="5">
    <source>
        <dbReference type="Proteomes" id="UP000192223"/>
    </source>
</evidence>
<dbReference type="InterPro" id="IPR018886">
    <property type="entry name" value="UPF0547"/>
</dbReference>
<feature type="region of interest" description="Disordered" evidence="3">
    <location>
        <begin position="63"/>
        <end position="115"/>
    </location>
</feature>
<evidence type="ECO:0000256" key="2">
    <source>
        <dbReference type="ARBA" id="ARBA00023054"/>
    </source>
</evidence>
<accession>A0A1W4X1R6</accession>
<dbReference type="KEGG" id="apln:108740295"/>
<sequence>MKKHKMIAKCCPKCEQQVPVACKTCRCGYLFFNARRNSRTSSTSEDLRRTQRIRREKPNYYDALEYDKQTRKMRQRNSECENDDDKKETKTKKRKQKKEEEEEDEVTAHLSPEKQQHCSIILEELNTKLQLVGWKPT</sequence>
<gene>
    <name evidence="6" type="primary">LOC108740295</name>
</gene>
<name>A0A1W4X1R6_AGRPL</name>
<dbReference type="InterPro" id="IPR040246">
    <property type="entry name" value="C16orf87-like"/>
</dbReference>
<evidence type="ECO:0000259" key="4">
    <source>
        <dbReference type="Pfam" id="PF10571"/>
    </source>
</evidence>
<dbReference type="InParanoid" id="A0A1W4X1R6"/>
<dbReference type="Proteomes" id="UP000192223">
    <property type="component" value="Unplaced"/>
</dbReference>
<dbReference type="GeneID" id="108740295"/>
<keyword evidence="5" id="KW-1185">Reference proteome</keyword>
<dbReference type="PANTHER" id="PTHR31101">
    <property type="entry name" value="UPF0547 PROTEIN C16ORF87"/>
    <property type="match status" value="1"/>
</dbReference>
<evidence type="ECO:0000256" key="3">
    <source>
        <dbReference type="SAM" id="MobiDB-lite"/>
    </source>
</evidence>
<comment type="similarity">
    <text evidence="1">Belongs to the UPF0547 family.</text>
</comment>
<dbReference type="OrthoDB" id="5981040at2759"/>
<feature type="compositionally biased region" description="Basic and acidic residues" evidence="3">
    <location>
        <begin position="65"/>
        <end position="88"/>
    </location>
</feature>
<reference evidence="6" key="1">
    <citation type="submission" date="2025-08" db="UniProtKB">
        <authorList>
            <consortium name="RefSeq"/>
        </authorList>
    </citation>
    <scope>IDENTIFICATION</scope>
    <source>
        <tissue evidence="6">Entire body</tissue>
    </source>
</reference>
<dbReference type="AlphaFoldDB" id="A0A1W4X1R6"/>
<evidence type="ECO:0000313" key="6">
    <source>
        <dbReference type="RefSeq" id="XP_018330076.1"/>
    </source>
</evidence>
<dbReference type="STRING" id="224129.A0A1W4X1R6"/>